<keyword evidence="11" id="KW-1185">Reference proteome</keyword>
<name>F0T088_SYNGF</name>
<evidence type="ECO:0000256" key="2">
    <source>
        <dbReference type="ARBA" id="ARBA00022475"/>
    </source>
</evidence>
<gene>
    <name evidence="10" type="ordered locus">Sgly_1878</name>
</gene>
<protein>
    <submittedName>
        <fullName evidence="10">Dolichyl-phosphate-mannose-protein mannosyltransferase family protein</fullName>
    </submittedName>
</protein>
<dbReference type="AlphaFoldDB" id="F0T088"/>
<evidence type="ECO:0000256" key="5">
    <source>
        <dbReference type="ARBA" id="ARBA00022692"/>
    </source>
</evidence>
<proteinExistence type="predicted"/>
<reference evidence="11" key="2">
    <citation type="submission" date="2011-02" db="EMBL/GenBank/DDBJ databases">
        <title>The complete genome of Syntrophobotulus glycolicus DSM 8271.</title>
        <authorList>
            <person name="Lucas S."/>
            <person name="Copeland A."/>
            <person name="Lapidus A."/>
            <person name="Bruce D."/>
            <person name="Goodwin L."/>
            <person name="Pitluck S."/>
            <person name="Kyrpides N."/>
            <person name="Mavromatis K."/>
            <person name="Pagani I."/>
            <person name="Ivanova N."/>
            <person name="Mikhailova N."/>
            <person name="Chertkov O."/>
            <person name="Held B."/>
            <person name="Detter J.C."/>
            <person name="Tapia R."/>
            <person name="Han C."/>
            <person name="Land M."/>
            <person name="Hauser L."/>
            <person name="Markowitz V."/>
            <person name="Cheng J.-F."/>
            <person name="Hugenholtz P."/>
            <person name="Woyke T."/>
            <person name="Wu D."/>
            <person name="Spring S."/>
            <person name="Schroeder M."/>
            <person name="Brambilla E."/>
            <person name="Klenk H.-P."/>
            <person name="Eisen J.A."/>
        </authorList>
    </citation>
    <scope>NUCLEOTIDE SEQUENCE [LARGE SCALE GENOMIC DNA]</scope>
    <source>
        <strain evidence="11">DSM 8271 / FlGlyR</strain>
    </source>
</reference>
<sequence>MFNLKDEKMWIKLCLLFTAGIVFAVSLSMIFRYGNYFLLGDINTLDNNDDVKYLRSALLFLEKGTLVYGRVDQPTVFIMPGITYILAFFMKLLGFSHGIIGFRIFQAVLHFLGLFIFFFLIRDVFNNSKIALLACVIEGAYIPNISNTGLILTEEIFKFLLYLLLYFTLWAVKEKKAKYYMGGGVILGLACLFRPTIALFPVLVLLMWVLYRYRIQEMIKYTLITLTVITAVMAPWWIRNYLEFDRFIPLTESSGNPFLQGTYINYDQSKDYMSYRVENNEIKMNETEFATGIERLKLYFPDQKKDYLYWYTVGKTYRNWNYPYYDRPILNVSHKAVSQYHRIIVLLGLLGVISALVKNKTNFYPLMMFLIILYFNTIHLIYFAFPRYMYPIMGLVIAFAAFQLFEFYLFFRQFVPKFKNKIDYHHITRG</sequence>
<evidence type="ECO:0000256" key="6">
    <source>
        <dbReference type="ARBA" id="ARBA00022989"/>
    </source>
</evidence>
<evidence type="ECO:0000259" key="9">
    <source>
        <dbReference type="Pfam" id="PF13231"/>
    </source>
</evidence>
<dbReference type="eggNOG" id="COG1807">
    <property type="taxonomic scope" value="Bacteria"/>
</dbReference>
<evidence type="ECO:0000313" key="10">
    <source>
        <dbReference type="EMBL" id="ADY56175.1"/>
    </source>
</evidence>
<dbReference type="HOGENOM" id="CLU_048081_1_0_9"/>
<dbReference type="EMBL" id="CP002547">
    <property type="protein sequence ID" value="ADY56175.1"/>
    <property type="molecule type" value="Genomic_DNA"/>
</dbReference>
<dbReference type="KEGG" id="sgy:Sgly_1878"/>
<keyword evidence="5 8" id="KW-0812">Transmembrane</keyword>
<evidence type="ECO:0000256" key="4">
    <source>
        <dbReference type="ARBA" id="ARBA00022679"/>
    </source>
</evidence>
<dbReference type="Proteomes" id="UP000007488">
    <property type="component" value="Chromosome"/>
</dbReference>
<dbReference type="PANTHER" id="PTHR33908:SF11">
    <property type="entry name" value="MEMBRANE PROTEIN"/>
    <property type="match status" value="1"/>
</dbReference>
<evidence type="ECO:0000256" key="1">
    <source>
        <dbReference type="ARBA" id="ARBA00004651"/>
    </source>
</evidence>
<dbReference type="GO" id="GO:0009103">
    <property type="term" value="P:lipopolysaccharide biosynthetic process"/>
    <property type="evidence" value="ECO:0007669"/>
    <property type="project" value="UniProtKB-ARBA"/>
</dbReference>
<feature type="transmembrane region" description="Helical" evidence="8">
    <location>
        <begin position="9"/>
        <end position="31"/>
    </location>
</feature>
<feature type="transmembrane region" description="Helical" evidence="8">
    <location>
        <begin position="340"/>
        <end position="357"/>
    </location>
</feature>
<organism evidence="10 11">
    <name type="scientific">Syntrophobotulus glycolicus (strain DSM 8271 / FlGlyR)</name>
    <dbReference type="NCBI Taxonomy" id="645991"/>
    <lineage>
        <taxon>Bacteria</taxon>
        <taxon>Bacillati</taxon>
        <taxon>Bacillota</taxon>
        <taxon>Clostridia</taxon>
        <taxon>Eubacteriales</taxon>
        <taxon>Desulfitobacteriaceae</taxon>
        <taxon>Syntrophobotulus</taxon>
    </lineage>
</organism>
<feature type="transmembrane region" description="Helical" evidence="8">
    <location>
        <begin position="364"/>
        <end position="385"/>
    </location>
</feature>
<evidence type="ECO:0000256" key="3">
    <source>
        <dbReference type="ARBA" id="ARBA00022676"/>
    </source>
</evidence>
<feature type="transmembrane region" description="Helical" evidence="8">
    <location>
        <begin position="156"/>
        <end position="172"/>
    </location>
</feature>
<feature type="transmembrane region" description="Helical" evidence="8">
    <location>
        <begin position="100"/>
        <end position="121"/>
    </location>
</feature>
<keyword evidence="6 8" id="KW-1133">Transmembrane helix</keyword>
<dbReference type="RefSeq" id="WP_013625043.1">
    <property type="nucleotide sequence ID" value="NC_015172.1"/>
</dbReference>
<dbReference type="InterPro" id="IPR050297">
    <property type="entry name" value="LipidA_mod_glycosyltrf_83"/>
</dbReference>
<keyword evidence="7 8" id="KW-0472">Membrane</keyword>
<feature type="transmembrane region" description="Helical" evidence="8">
    <location>
        <begin position="218"/>
        <end position="238"/>
    </location>
</feature>
<dbReference type="GO" id="GO:0005886">
    <property type="term" value="C:plasma membrane"/>
    <property type="evidence" value="ECO:0007669"/>
    <property type="project" value="UniProtKB-SubCell"/>
</dbReference>
<dbReference type="InterPro" id="IPR038731">
    <property type="entry name" value="RgtA/B/C-like"/>
</dbReference>
<dbReference type="OrthoDB" id="136232at2"/>
<evidence type="ECO:0000313" key="11">
    <source>
        <dbReference type="Proteomes" id="UP000007488"/>
    </source>
</evidence>
<keyword evidence="4" id="KW-0808">Transferase</keyword>
<accession>F0T088</accession>
<dbReference type="STRING" id="645991.Sgly_1878"/>
<feature type="transmembrane region" description="Helical" evidence="8">
    <location>
        <begin position="184"/>
        <end position="211"/>
    </location>
</feature>
<feature type="transmembrane region" description="Helical" evidence="8">
    <location>
        <begin position="391"/>
        <end position="411"/>
    </location>
</feature>
<dbReference type="PANTHER" id="PTHR33908">
    <property type="entry name" value="MANNOSYLTRANSFERASE YKCB-RELATED"/>
    <property type="match status" value="1"/>
</dbReference>
<feature type="domain" description="Glycosyltransferase RgtA/B/C/D-like" evidence="9">
    <location>
        <begin position="80"/>
        <end position="237"/>
    </location>
</feature>
<evidence type="ECO:0000256" key="7">
    <source>
        <dbReference type="ARBA" id="ARBA00023136"/>
    </source>
</evidence>
<keyword evidence="2" id="KW-1003">Cell membrane</keyword>
<evidence type="ECO:0000256" key="8">
    <source>
        <dbReference type="SAM" id="Phobius"/>
    </source>
</evidence>
<dbReference type="GO" id="GO:0016763">
    <property type="term" value="F:pentosyltransferase activity"/>
    <property type="evidence" value="ECO:0007669"/>
    <property type="project" value="TreeGrafter"/>
</dbReference>
<reference evidence="10 11" key="1">
    <citation type="journal article" date="2011" name="Stand. Genomic Sci.">
        <title>Complete genome sequence of Syntrophobotulus glycolicus type strain (FlGlyR).</title>
        <authorList>
            <person name="Han C."/>
            <person name="Mwirichia R."/>
            <person name="Chertkov O."/>
            <person name="Held B."/>
            <person name="Lapidus A."/>
            <person name="Nolan M."/>
            <person name="Lucas S."/>
            <person name="Hammon N."/>
            <person name="Deshpande S."/>
            <person name="Cheng J.F."/>
            <person name="Tapia R."/>
            <person name="Goodwin L."/>
            <person name="Pitluck S."/>
            <person name="Huntemann M."/>
            <person name="Liolios K."/>
            <person name="Ivanova N."/>
            <person name="Pagani I."/>
            <person name="Mavromatis K."/>
            <person name="Ovchinikova G."/>
            <person name="Pati A."/>
            <person name="Chen A."/>
            <person name="Palaniappan K."/>
            <person name="Land M."/>
            <person name="Hauser L."/>
            <person name="Brambilla E.M."/>
            <person name="Rohde M."/>
            <person name="Spring S."/>
            <person name="Sikorski J."/>
            <person name="Goker M."/>
            <person name="Woyke T."/>
            <person name="Bristow J."/>
            <person name="Eisen J.A."/>
            <person name="Markowitz V."/>
            <person name="Hugenholtz P."/>
            <person name="Kyrpides N.C."/>
            <person name="Klenk H.P."/>
            <person name="Detter J.C."/>
        </authorList>
    </citation>
    <scope>NUCLEOTIDE SEQUENCE [LARGE SCALE GENOMIC DNA]</scope>
    <source>
        <strain evidence="11">DSM 8271 / FlGlyR</strain>
    </source>
</reference>
<comment type="subcellular location">
    <subcellularLocation>
        <location evidence="1">Cell membrane</location>
        <topology evidence="1">Multi-pass membrane protein</topology>
    </subcellularLocation>
</comment>
<keyword evidence="3 10" id="KW-0328">Glycosyltransferase</keyword>
<dbReference type="Pfam" id="PF13231">
    <property type="entry name" value="PMT_2"/>
    <property type="match status" value="1"/>
</dbReference>